<dbReference type="InterPro" id="IPR003043">
    <property type="entry name" value="Uropor_MeTrfase_CS"/>
</dbReference>
<dbReference type="NCBIfam" id="NF004790">
    <property type="entry name" value="PRK06136.1"/>
    <property type="match status" value="1"/>
</dbReference>
<evidence type="ECO:0000256" key="2">
    <source>
        <dbReference type="ARBA" id="ARBA00022603"/>
    </source>
</evidence>
<keyword evidence="3" id="KW-0808">Transferase</keyword>
<proteinExistence type="predicted"/>
<dbReference type="Gene3D" id="3.40.1010.10">
    <property type="entry name" value="Cobalt-precorrin-4 Transmethylase, Domain 1"/>
    <property type="match status" value="1"/>
</dbReference>
<accession>A0A0F9J7T2</accession>
<evidence type="ECO:0000313" key="7">
    <source>
        <dbReference type="EMBL" id="KKM65613.1"/>
    </source>
</evidence>
<evidence type="ECO:0000256" key="1">
    <source>
        <dbReference type="ARBA" id="ARBA00012162"/>
    </source>
</evidence>
<feature type="domain" description="Tetrapyrrole methylase" evidence="6">
    <location>
        <begin position="24"/>
        <end position="231"/>
    </location>
</feature>
<dbReference type="PANTHER" id="PTHR45790">
    <property type="entry name" value="SIROHEME SYNTHASE-RELATED"/>
    <property type="match status" value="1"/>
</dbReference>
<dbReference type="InterPro" id="IPR035996">
    <property type="entry name" value="4pyrrol_Methylase_sf"/>
</dbReference>
<evidence type="ECO:0000256" key="5">
    <source>
        <dbReference type="ARBA" id="ARBA00023244"/>
    </source>
</evidence>
<dbReference type="Pfam" id="PF00590">
    <property type="entry name" value="TP_methylase"/>
    <property type="match status" value="1"/>
</dbReference>
<dbReference type="PROSITE" id="PS00840">
    <property type="entry name" value="SUMT_2"/>
    <property type="match status" value="1"/>
</dbReference>
<comment type="caution">
    <text evidence="7">The sequence shown here is derived from an EMBL/GenBank/DDBJ whole genome shotgun (WGS) entry which is preliminary data.</text>
</comment>
<protein>
    <recommendedName>
        <fullName evidence="1">uroporphyrinogen-III C-methyltransferase</fullName>
        <ecNumber evidence="1">2.1.1.107</ecNumber>
    </recommendedName>
</protein>
<evidence type="ECO:0000256" key="4">
    <source>
        <dbReference type="ARBA" id="ARBA00022691"/>
    </source>
</evidence>
<dbReference type="CDD" id="cd11642">
    <property type="entry name" value="SUMT"/>
    <property type="match status" value="1"/>
</dbReference>
<keyword evidence="2" id="KW-0489">Methyltransferase</keyword>
<organism evidence="7">
    <name type="scientific">marine sediment metagenome</name>
    <dbReference type="NCBI Taxonomy" id="412755"/>
    <lineage>
        <taxon>unclassified sequences</taxon>
        <taxon>metagenomes</taxon>
        <taxon>ecological metagenomes</taxon>
    </lineage>
</organism>
<dbReference type="FunFam" id="3.40.1010.10:FF:000001">
    <property type="entry name" value="Siroheme synthase"/>
    <property type="match status" value="1"/>
</dbReference>
<dbReference type="PANTHER" id="PTHR45790:SF3">
    <property type="entry name" value="S-ADENOSYL-L-METHIONINE-DEPENDENT UROPORPHYRINOGEN III METHYLTRANSFERASE, CHLOROPLASTIC"/>
    <property type="match status" value="1"/>
</dbReference>
<name>A0A0F9J7T2_9ZZZZ</name>
<dbReference type="GO" id="GO:0004851">
    <property type="term" value="F:uroporphyrin-III C-methyltransferase activity"/>
    <property type="evidence" value="ECO:0007669"/>
    <property type="project" value="UniProtKB-EC"/>
</dbReference>
<dbReference type="InterPro" id="IPR050161">
    <property type="entry name" value="Siro_Cobalamin_biosynth"/>
</dbReference>
<dbReference type="InterPro" id="IPR014777">
    <property type="entry name" value="4pyrrole_Mease_sub1"/>
</dbReference>
<dbReference type="PROSITE" id="PS00839">
    <property type="entry name" value="SUMT_1"/>
    <property type="match status" value="1"/>
</dbReference>
<sequence length="271" mass="29440">MDYNRYTLEKDTIKAHTESRKGLLTVIGAGPGDIELITLKAIKVLGNADVVLYDALVNIELLEFAPNAEHIFVGKRKGCYSYQQEQINELIVNRAKSNGHVVRLKGGDPFVFGRGAEEMEYVAKHGIEVAMVPGISSCLSVPAIQNIPVTKRGSAESFWVITGTTKEHKLSADVALAAKSSATVVILMGMSKLPQIVELFKDAGKSELPIAIIQNGTRSDEKVGVGTIASIELEVERQELANPAIIVIGEVVRHREQIKEIQKEITIASIA</sequence>
<gene>
    <name evidence="7" type="ORF">LCGC14_1489520</name>
</gene>
<dbReference type="GO" id="GO:0032259">
    <property type="term" value="P:methylation"/>
    <property type="evidence" value="ECO:0007669"/>
    <property type="project" value="UniProtKB-KW"/>
</dbReference>
<dbReference type="InterPro" id="IPR000878">
    <property type="entry name" value="4pyrrol_Mease"/>
</dbReference>
<evidence type="ECO:0000259" key="6">
    <source>
        <dbReference type="Pfam" id="PF00590"/>
    </source>
</evidence>
<evidence type="ECO:0000256" key="3">
    <source>
        <dbReference type="ARBA" id="ARBA00022679"/>
    </source>
</evidence>
<dbReference type="GO" id="GO:0019354">
    <property type="term" value="P:siroheme biosynthetic process"/>
    <property type="evidence" value="ECO:0007669"/>
    <property type="project" value="InterPro"/>
</dbReference>
<reference evidence="7" key="1">
    <citation type="journal article" date="2015" name="Nature">
        <title>Complex archaea that bridge the gap between prokaryotes and eukaryotes.</title>
        <authorList>
            <person name="Spang A."/>
            <person name="Saw J.H."/>
            <person name="Jorgensen S.L."/>
            <person name="Zaremba-Niedzwiedzka K."/>
            <person name="Martijn J."/>
            <person name="Lind A.E."/>
            <person name="van Eijk R."/>
            <person name="Schleper C."/>
            <person name="Guy L."/>
            <person name="Ettema T.J."/>
        </authorList>
    </citation>
    <scope>NUCLEOTIDE SEQUENCE</scope>
</reference>
<dbReference type="NCBIfam" id="TIGR01469">
    <property type="entry name" value="cobA_cysG_Cterm"/>
    <property type="match status" value="1"/>
</dbReference>
<dbReference type="AlphaFoldDB" id="A0A0F9J7T2"/>
<dbReference type="EMBL" id="LAZR01010696">
    <property type="protein sequence ID" value="KKM65613.1"/>
    <property type="molecule type" value="Genomic_DNA"/>
</dbReference>
<dbReference type="SUPFAM" id="SSF53790">
    <property type="entry name" value="Tetrapyrrole methylase"/>
    <property type="match status" value="1"/>
</dbReference>
<dbReference type="InterPro" id="IPR014776">
    <property type="entry name" value="4pyrrole_Mease_sub2"/>
</dbReference>
<dbReference type="EC" id="2.1.1.107" evidence="1"/>
<keyword evidence="4" id="KW-0949">S-adenosyl-L-methionine</keyword>
<keyword evidence="5" id="KW-0627">Porphyrin biosynthesis</keyword>
<dbReference type="Gene3D" id="3.30.950.10">
    <property type="entry name" value="Methyltransferase, Cobalt-precorrin-4 Transmethylase, Domain 2"/>
    <property type="match status" value="1"/>
</dbReference>
<dbReference type="InterPro" id="IPR006366">
    <property type="entry name" value="CobA/CysG_C"/>
</dbReference>